<dbReference type="KEGG" id="agv:OJF2_72610"/>
<accession>A0A5B9WF18</accession>
<gene>
    <name evidence="2" type="ORF">OJF2_72610</name>
</gene>
<dbReference type="RefSeq" id="WP_148598076.1">
    <property type="nucleotide sequence ID" value="NZ_CP042997.1"/>
</dbReference>
<dbReference type="Proteomes" id="UP000324233">
    <property type="component" value="Chromosome"/>
</dbReference>
<sequence length="105" mass="11424">MPYVFPGLRPFIERVARGRDLHHLGRAGELWHCKQVQDALGQLPRLEGSSRRQLLDHVFAIRDSLAVALEGIDAAVEETASELGIPLPGKAGPEVAGAARRPGKR</sequence>
<evidence type="ECO:0000313" key="3">
    <source>
        <dbReference type="Proteomes" id="UP000324233"/>
    </source>
</evidence>
<protein>
    <submittedName>
        <fullName evidence="2">Uncharacterized protein</fullName>
    </submittedName>
</protein>
<dbReference type="EMBL" id="CP042997">
    <property type="protein sequence ID" value="QEH38655.1"/>
    <property type="molecule type" value="Genomic_DNA"/>
</dbReference>
<proteinExistence type="predicted"/>
<dbReference type="AlphaFoldDB" id="A0A5B9WF18"/>
<reference evidence="2 3" key="1">
    <citation type="submission" date="2019-08" db="EMBL/GenBank/DDBJ databases">
        <title>Deep-cultivation of Planctomycetes and their phenomic and genomic characterization uncovers novel biology.</title>
        <authorList>
            <person name="Wiegand S."/>
            <person name="Jogler M."/>
            <person name="Boedeker C."/>
            <person name="Pinto D."/>
            <person name="Vollmers J."/>
            <person name="Rivas-Marin E."/>
            <person name="Kohn T."/>
            <person name="Peeters S.H."/>
            <person name="Heuer A."/>
            <person name="Rast P."/>
            <person name="Oberbeckmann S."/>
            <person name="Bunk B."/>
            <person name="Jeske O."/>
            <person name="Meyerdierks A."/>
            <person name="Storesund J.E."/>
            <person name="Kallscheuer N."/>
            <person name="Luecker S."/>
            <person name="Lage O.M."/>
            <person name="Pohl T."/>
            <person name="Merkel B.J."/>
            <person name="Hornburger P."/>
            <person name="Mueller R.-W."/>
            <person name="Bruemmer F."/>
            <person name="Labrenz M."/>
            <person name="Spormann A.M."/>
            <person name="Op den Camp H."/>
            <person name="Overmann J."/>
            <person name="Amann R."/>
            <person name="Jetten M.S.M."/>
            <person name="Mascher T."/>
            <person name="Medema M.H."/>
            <person name="Devos D.P."/>
            <person name="Kaster A.-K."/>
            <person name="Ovreas L."/>
            <person name="Rohde M."/>
            <person name="Galperin M.Y."/>
            <person name="Jogler C."/>
        </authorList>
    </citation>
    <scope>NUCLEOTIDE SEQUENCE [LARGE SCALE GENOMIC DNA]</scope>
    <source>
        <strain evidence="2 3">OJF2</strain>
    </source>
</reference>
<dbReference type="OrthoDB" id="287801at2"/>
<evidence type="ECO:0000256" key="1">
    <source>
        <dbReference type="SAM" id="MobiDB-lite"/>
    </source>
</evidence>
<keyword evidence="3" id="KW-1185">Reference proteome</keyword>
<name>A0A5B9WF18_9BACT</name>
<organism evidence="2 3">
    <name type="scientific">Aquisphaera giovannonii</name>
    <dbReference type="NCBI Taxonomy" id="406548"/>
    <lineage>
        <taxon>Bacteria</taxon>
        <taxon>Pseudomonadati</taxon>
        <taxon>Planctomycetota</taxon>
        <taxon>Planctomycetia</taxon>
        <taxon>Isosphaerales</taxon>
        <taxon>Isosphaeraceae</taxon>
        <taxon>Aquisphaera</taxon>
    </lineage>
</organism>
<feature type="region of interest" description="Disordered" evidence="1">
    <location>
        <begin position="86"/>
        <end position="105"/>
    </location>
</feature>
<evidence type="ECO:0000313" key="2">
    <source>
        <dbReference type="EMBL" id="QEH38655.1"/>
    </source>
</evidence>